<dbReference type="Proteomes" id="UP001262410">
    <property type="component" value="Unassembled WGS sequence"/>
</dbReference>
<dbReference type="RefSeq" id="WP_309795277.1">
    <property type="nucleotide sequence ID" value="NZ_JAVDPW010000005.1"/>
</dbReference>
<proteinExistence type="predicted"/>
<evidence type="ECO:0000313" key="3">
    <source>
        <dbReference type="EMBL" id="MDR6290679.1"/>
    </source>
</evidence>
<keyword evidence="2" id="KW-1133">Transmembrane helix</keyword>
<evidence type="ECO:0000256" key="1">
    <source>
        <dbReference type="SAM" id="MobiDB-lite"/>
    </source>
</evidence>
<feature type="transmembrane region" description="Helical" evidence="2">
    <location>
        <begin position="45"/>
        <end position="62"/>
    </location>
</feature>
<feature type="region of interest" description="Disordered" evidence="1">
    <location>
        <begin position="79"/>
        <end position="99"/>
    </location>
</feature>
<comment type="caution">
    <text evidence="3">The sequence shown here is derived from an EMBL/GenBank/DDBJ whole genome shotgun (WGS) entry which is preliminary data.</text>
</comment>
<evidence type="ECO:0000313" key="4">
    <source>
        <dbReference type="Proteomes" id="UP001262410"/>
    </source>
</evidence>
<keyword evidence="2" id="KW-0812">Transmembrane</keyword>
<sequence>MAMAEALITAAPNATTSGHEMLRLAGLGSAAMAVALMVHGATGSAVLAILSPALLLGGLVMGRGSRAWLLVREDSGMAEASPAEPWDEHSHAFPCDPNG</sequence>
<organism evidence="3 4">
    <name type="scientific">Inquilinus ginsengisoli</name>
    <dbReference type="NCBI Taxonomy" id="363840"/>
    <lineage>
        <taxon>Bacteria</taxon>
        <taxon>Pseudomonadati</taxon>
        <taxon>Pseudomonadota</taxon>
        <taxon>Alphaproteobacteria</taxon>
        <taxon>Rhodospirillales</taxon>
        <taxon>Rhodospirillaceae</taxon>
        <taxon>Inquilinus</taxon>
    </lineage>
</organism>
<keyword evidence="4" id="KW-1185">Reference proteome</keyword>
<protein>
    <submittedName>
        <fullName evidence="3">Uncharacterized protein</fullName>
    </submittedName>
</protein>
<name>A0ABU1JPY7_9PROT</name>
<evidence type="ECO:0000256" key="2">
    <source>
        <dbReference type="SAM" id="Phobius"/>
    </source>
</evidence>
<gene>
    <name evidence="3" type="ORF">E9232_003205</name>
</gene>
<reference evidence="3 4" key="1">
    <citation type="submission" date="2023-07" db="EMBL/GenBank/DDBJ databases">
        <title>Sorghum-associated microbial communities from plants grown in Nebraska, USA.</title>
        <authorList>
            <person name="Schachtman D."/>
        </authorList>
    </citation>
    <scope>NUCLEOTIDE SEQUENCE [LARGE SCALE GENOMIC DNA]</scope>
    <source>
        <strain evidence="3 4">584</strain>
    </source>
</reference>
<dbReference type="EMBL" id="JAVDPW010000005">
    <property type="protein sequence ID" value="MDR6290679.1"/>
    <property type="molecule type" value="Genomic_DNA"/>
</dbReference>
<accession>A0ABU1JPY7</accession>
<keyword evidence="2" id="KW-0472">Membrane</keyword>